<dbReference type="EMBL" id="VEVQ02000021">
    <property type="protein sequence ID" value="NHN28038.1"/>
    <property type="molecule type" value="Genomic_DNA"/>
</dbReference>
<sequence>MKSNYFLALLLFLILKSYSQNIIFKDDFKVDNYNLSLDEGNFKVYFEKEALFLKNEHKKSTKWQLLNISKQYETIDFDIETTISLVESNSNLSSYGLVWACNSDYSDYHVVNLNKNKQNQIYWYNNQKYNYDLPWTANHKISSNSDNTIKISKRAQYISIYINGNFVVKTSNIVAYGENFGFILDPKMTIKVKNLKITEFPLSIDVVPDFDPSLKIQKLPDYISYSKTDEKNPVISSDGKTLYFVRTENSVTSSKENKNKVWFSKFVNKKWTSPKSIGKPINNDTHNFIISVSPDNNSLLVNGLYKSDGMYDRQGISLSTRTNKGWSLPKELKIKNYVNKSNYVGFFLANDNKHLLMSVEREEGLGELDLFISFLKEDKQWSTPINLGDVVNTEYNEGNPFLASDGKTLYFFSDGHPGYGGLDLFVSKRLDDSWVHWTKPKNLGNVINSSNNDYSIFLTAKGDKAYLSRDKDLYEITNKVKQDPVALVKGKVYDSKSNQIISAPIAYNNLGNNEELGTATSDPVTGSYSIVLPYGEKYSFMAEKEGYYAVTQNVDLSDLKEYKEITVDLYLNPIEKGQTIRLNNVFFESGKYELLPESNAELDKLYKVLLENKLLQIEISGHTDAIGSDKDNLVLSTNRANSVMNYLVTKGIKKERLTAKGYGETKFIATNETEDGKQLNRRVEFSIVTM</sequence>
<dbReference type="PROSITE" id="PS51123">
    <property type="entry name" value="OMPA_2"/>
    <property type="match status" value="1"/>
</dbReference>
<dbReference type="Proteomes" id="UP000817854">
    <property type="component" value="Unassembled WGS sequence"/>
</dbReference>
<feature type="domain" description="OmpA-like" evidence="5">
    <location>
        <begin position="574"/>
        <end position="690"/>
    </location>
</feature>
<accession>A0ABX0IX62</accession>
<dbReference type="InterPro" id="IPR006664">
    <property type="entry name" value="OMP_bac"/>
</dbReference>
<dbReference type="Gene3D" id="2.60.120.560">
    <property type="entry name" value="Exo-inulinase, domain 1"/>
    <property type="match status" value="1"/>
</dbReference>
<dbReference type="SUPFAM" id="SSF49464">
    <property type="entry name" value="Carboxypeptidase regulatory domain-like"/>
    <property type="match status" value="1"/>
</dbReference>
<evidence type="ECO:0000256" key="3">
    <source>
        <dbReference type="ARBA" id="ARBA00023237"/>
    </source>
</evidence>
<evidence type="ECO:0000256" key="1">
    <source>
        <dbReference type="ARBA" id="ARBA00004442"/>
    </source>
</evidence>
<protein>
    <submittedName>
        <fullName evidence="6">OmpA family protein</fullName>
    </submittedName>
</protein>
<proteinExistence type="predicted"/>
<comment type="caution">
    <text evidence="6">The sequence shown here is derived from an EMBL/GenBank/DDBJ whole genome shotgun (WGS) entry which is preliminary data.</text>
</comment>
<dbReference type="Pfam" id="PF00691">
    <property type="entry name" value="OmpA"/>
    <property type="match status" value="1"/>
</dbReference>
<keyword evidence="7" id="KW-1185">Reference proteome</keyword>
<evidence type="ECO:0000313" key="7">
    <source>
        <dbReference type="Proteomes" id="UP000817854"/>
    </source>
</evidence>
<dbReference type="InterPro" id="IPR006665">
    <property type="entry name" value="OmpA-like"/>
</dbReference>
<evidence type="ECO:0000256" key="4">
    <source>
        <dbReference type="PROSITE-ProRule" id="PRU00473"/>
    </source>
</evidence>
<dbReference type="PANTHER" id="PTHR30329:SF21">
    <property type="entry name" value="LIPOPROTEIN YIAD-RELATED"/>
    <property type="match status" value="1"/>
</dbReference>
<keyword evidence="2 4" id="KW-0472">Membrane</keyword>
<dbReference type="Pfam" id="PF07676">
    <property type="entry name" value="PD40"/>
    <property type="match status" value="2"/>
</dbReference>
<dbReference type="PANTHER" id="PTHR30329">
    <property type="entry name" value="STATOR ELEMENT OF FLAGELLAR MOTOR COMPLEX"/>
    <property type="match status" value="1"/>
</dbReference>
<reference evidence="6 7" key="3">
    <citation type="submission" date="2020-02" db="EMBL/GenBank/DDBJ databases">
        <title>Flavobacterium profundi sp. nov., isolated from a deep-sea seamount.</title>
        <authorList>
            <person name="Zhang D.-C."/>
        </authorList>
    </citation>
    <scope>NUCLEOTIDE SEQUENCE [LARGE SCALE GENOMIC DNA]</scope>
    <source>
        <strain evidence="6 7">EC11</strain>
    </source>
</reference>
<organism evidence="6 7">
    <name type="scientific">Flavobacterium jejuense</name>
    <dbReference type="NCBI Taxonomy" id="1544455"/>
    <lineage>
        <taxon>Bacteria</taxon>
        <taxon>Pseudomonadati</taxon>
        <taxon>Bacteroidota</taxon>
        <taxon>Flavobacteriia</taxon>
        <taxon>Flavobacteriales</taxon>
        <taxon>Flavobacteriaceae</taxon>
        <taxon>Flavobacterium</taxon>
    </lineage>
</organism>
<dbReference type="InterPro" id="IPR011659">
    <property type="entry name" value="WD40"/>
</dbReference>
<dbReference type="InterPro" id="IPR008969">
    <property type="entry name" value="CarboxyPept-like_regulatory"/>
</dbReference>
<evidence type="ECO:0000259" key="5">
    <source>
        <dbReference type="PROSITE" id="PS51123"/>
    </source>
</evidence>
<dbReference type="PRINTS" id="PR01021">
    <property type="entry name" value="OMPADOMAIN"/>
</dbReference>
<dbReference type="Gene3D" id="2.60.40.1120">
    <property type="entry name" value="Carboxypeptidase-like, regulatory domain"/>
    <property type="match status" value="1"/>
</dbReference>
<dbReference type="InterPro" id="IPR036737">
    <property type="entry name" value="OmpA-like_sf"/>
</dbReference>
<comment type="subcellular location">
    <subcellularLocation>
        <location evidence="1">Cell outer membrane</location>
    </subcellularLocation>
</comment>
<keyword evidence="3" id="KW-0998">Cell outer membrane</keyword>
<reference evidence="7" key="1">
    <citation type="submission" date="2019-05" db="EMBL/GenBank/DDBJ databases">
        <title>Flavobacterium profundi sp. nov., isolated from a deep-sea seamount.</title>
        <authorList>
            <person name="Zhang D.-C."/>
        </authorList>
    </citation>
    <scope>NUCLEOTIDE SEQUENCE [LARGE SCALE GENOMIC DNA]</scope>
    <source>
        <strain evidence="7">EC11</strain>
    </source>
</reference>
<dbReference type="CDD" id="cd07185">
    <property type="entry name" value="OmpA_C-like"/>
    <property type="match status" value="1"/>
</dbReference>
<evidence type="ECO:0000256" key="2">
    <source>
        <dbReference type="ARBA" id="ARBA00023136"/>
    </source>
</evidence>
<gene>
    <name evidence="6" type="ORF">FIA58_020360</name>
</gene>
<name>A0ABX0IX62_9FLAO</name>
<dbReference type="InterPro" id="IPR050330">
    <property type="entry name" value="Bact_OuterMem_StrucFunc"/>
</dbReference>
<dbReference type="SUPFAM" id="SSF103088">
    <property type="entry name" value="OmpA-like"/>
    <property type="match status" value="1"/>
</dbReference>
<dbReference type="Gene3D" id="3.30.1330.60">
    <property type="entry name" value="OmpA-like domain"/>
    <property type="match status" value="1"/>
</dbReference>
<reference evidence="6 7" key="2">
    <citation type="submission" date="2019-05" db="EMBL/GenBank/DDBJ databases">
        <authorList>
            <person name="Lianzixin W."/>
        </authorList>
    </citation>
    <scope>NUCLEOTIDE SEQUENCE [LARGE SCALE GENOMIC DNA]</scope>
    <source>
        <strain evidence="6 7">EC11</strain>
    </source>
</reference>
<dbReference type="SUPFAM" id="SSF82171">
    <property type="entry name" value="DPP6 N-terminal domain-like"/>
    <property type="match status" value="1"/>
</dbReference>
<dbReference type="RefSeq" id="WP_140964544.1">
    <property type="nucleotide sequence ID" value="NZ_VEVQ02000021.1"/>
</dbReference>
<evidence type="ECO:0000313" key="6">
    <source>
        <dbReference type="EMBL" id="NHN28038.1"/>
    </source>
</evidence>